<evidence type="ECO:0000256" key="6">
    <source>
        <dbReference type="ARBA" id="ARBA00019816"/>
    </source>
</evidence>
<comment type="miscellaneous">
    <text evidence="20">The Rieske protein is a high potential 2Fe-2S protein.</text>
</comment>
<gene>
    <name evidence="23" type="ORF">SAMN06297280_3183</name>
</gene>
<dbReference type="Gene3D" id="2.102.10.10">
    <property type="entry name" value="Rieske [2Fe-2S] iron-sulphur domain"/>
    <property type="match status" value="1"/>
</dbReference>
<dbReference type="CDD" id="cd03470">
    <property type="entry name" value="Rieske_cytochrome_bc1"/>
    <property type="match status" value="1"/>
</dbReference>
<evidence type="ECO:0000256" key="11">
    <source>
        <dbReference type="ARBA" id="ARBA00022723"/>
    </source>
</evidence>
<dbReference type="GO" id="GO:0046872">
    <property type="term" value="F:metal ion binding"/>
    <property type="evidence" value="ECO:0007669"/>
    <property type="project" value="UniProtKB-KW"/>
</dbReference>
<dbReference type="GO" id="GO:0008121">
    <property type="term" value="F:quinol-cytochrome-c reductase activity"/>
    <property type="evidence" value="ECO:0007669"/>
    <property type="project" value="UniProtKB-EC"/>
</dbReference>
<dbReference type="InterPro" id="IPR014349">
    <property type="entry name" value="Rieske_Fe-S_prot"/>
</dbReference>
<dbReference type="InterPro" id="IPR017941">
    <property type="entry name" value="Rieske_2Fe-2S"/>
</dbReference>
<keyword evidence="24" id="KW-1185">Reference proteome</keyword>
<comment type="cofactor">
    <cofactor evidence="20">
        <name>[2Fe-2S] cluster</name>
        <dbReference type="ChEBI" id="CHEBI:190135"/>
    </cofactor>
    <text evidence="20">Binds 1 [2Fe-2S] cluster per subunit.</text>
</comment>
<organism evidence="23 24">
    <name type="scientific">Arsukibacterium tuosuense</name>
    <dbReference type="NCBI Taxonomy" id="1323745"/>
    <lineage>
        <taxon>Bacteria</taxon>
        <taxon>Pseudomonadati</taxon>
        <taxon>Pseudomonadota</taxon>
        <taxon>Gammaproteobacteria</taxon>
        <taxon>Chromatiales</taxon>
        <taxon>Chromatiaceae</taxon>
        <taxon>Arsukibacterium</taxon>
    </lineage>
</organism>
<dbReference type="RefSeq" id="WP_097112382.1">
    <property type="nucleotide sequence ID" value="NZ_OBEB01000007.1"/>
</dbReference>
<dbReference type="Pfam" id="PF00355">
    <property type="entry name" value="Rieske"/>
    <property type="match status" value="1"/>
</dbReference>
<dbReference type="InterPro" id="IPR005805">
    <property type="entry name" value="Rieske_Fe-S_prot_C"/>
</dbReference>
<evidence type="ECO:0000256" key="3">
    <source>
        <dbReference type="ARBA" id="ARBA00010651"/>
    </source>
</evidence>
<keyword evidence="16" id="KW-0411">Iron-sulfur</keyword>
<evidence type="ECO:0000256" key="13">
    <source>
        <dbReference type="ARBA" id="ARBA00022982"/>
    </source>
</evidence>
<evidence type="ECO:0000256" key="2">
    <source>
        <dbReference type="ARBA" id="ARBA00004162"/>
    </source>
</evidence>
<dbReference type="EC" id="7.1.1.8" evidence="5 20"/>
<dbReference type="EMBL" id="OBEB01000007">
    <property type="protein sequence ID" value="SNY57040.1"/>
    <property type="molecule type" value="Genomic_DNA"/>
</dbReference>
<dbReference type="PROSITE" id="PS51296">
    <property type="entry name" value="RIESKE"/>
    <property type="match status" value="1"/>
</dbReference>
<dbReference type="InterPro" id="IPR019470">
    <property type="entry name" value="Ubiq_cytC_Rdtase_Fe-S_su_TAT"/>
</dbReference>
<evidence type="ECO:0000256" key="21">
    <source>
        <dbReference type="RuleBase" id="RU004497"/>
    </source>
</evidence>
<dbReference type="OrthoDB" id="9767869at2"/>
<dbReference type="PROSITE" id="PS51318">
    <property type="entry name" value="TAT"/>
    <property type="match status" value="1"/>
</dbReference>
<keyword evidence="15" id="KW-0408">Iron</keyword>
<evidence type="ECO:0000256" key="16">
    <source>
        <dbReference type="ARBA" id="ARBA00023014"/>
    </source>
</evidence>
<evidence type="ECO:0000256" key="4">
    <source>
        <dbReference type="ARBA" id="ARBA00011649"/>
    </source>
</evidence>
<keyword evidence="8" id="KW-1003">Cell membrane</keyword>
<keyword evidence="14 20" id="KW-1133">Transmembrane helix</keyword>
<dbReference type="Proteomes" id="UP000219353">
    <property type="component" value="Unassembled WGS sequence"/>
</dbReference>
<dbReference type="AlphaFoldDB" id="A0A285J9P7"/>
<evidence type="ECO:0000256" key="15">
    <source>
        <dbReference type="ARBA" id="ARBA00023004"/>
    </source>
</evidence>
<dbReference type="InterPro" id="IPR036922">
    <property type="entry name" value="Rieske_2Fe-2S_sf"/>
</dbReference>
<dbReference type="PANTHER" id="PTHR10134">
    <property type="entry name" value="CYTOCHROME B-C1 COMPLEX SUBUNIT RIESKE, MITOCHONDRIAL"/>
    <property type="match status" value="1"/>
</dbReference>
<evidence type="ECO:0000256" key="12">
    <source>
        <dbReference type="ARBA" id="ARBA00022967"/>
    </source>
</evidence>
<feature type="domain" description="Rieske" evidence="22">
    <location>
        <begin position="84"/>
        <end position="188"/>
    </location>
</feature>
<dbReference type="GO" id="GO:0005886">
    <property type="term" value="C:plasma membrane"/>
    <property type="evidence" value="ECO:0007669"/>
    <property type="project" value="UniProtKB-SubCell"/>
</dbReference>
<dbReference type="PRINTS" id="PR00162">
    <property type="entry name" value="RIESKE"/>
</dbReference>
<protein>
    <recommendedName>
        <fullName evidence="6 20">Ubiquinol-cytochrome c reductase iron-sulfur subunit</fullName>
        <ecNumber evidence="5 20">7.1.1.8</ecNumber>
    </recommendedName>
</protein>
<keyword evidence="12" id="KW-1278">Translocase</keyword>
<evidence type="ECO:0000256" key="5">
    <source>
        <dbReference type="ARBA" id="ARBA00012951"/>
    </source>
</evidence>
<evidence type="ECO:0000313" key="24">
    <source>
        <dbReference type="Proteomes" id="UP000219353"/>
    </source>
</evidence>
<name>A0A285J9P7_9GAMM</name>
<evidence type="ECO:0000259" key="22">
    <source>
        <dbReference type="PROSITE" id="PS51296"/>
    </source>
</evidence>
<evidence type="ECO:0000313" key="23">
    <source>
        <dbReference type="EMBL" id="SNY57040.1"/>
    </source>
</evidence>
<dbReference type="Gene3D" id="1.20.5.510">
    <property type="entry name" value="Single helix bin"/>
    <property type="match status" value="1"/>
</dbReference>
<evidence type="ECO:0000256" key="8">
    <source>
        <dbReference type="ARBA" id="ARBA00022475"/>
    </source>
</evidence>
<evidence type="ECO:0000256" key="1">
    <source>
        <dbReference type="ARBA" id="ARBA00002444"/>
    </source>
</evidence>
<comment type="similarity">
    <text evidence="3">Belongs to the Rieske iron-sulfur protein family.</text>
</comment>
<reference evidence="24" key="1">
    <citation type="submission" date="2017-09" db="EMBL/GenBank/DDBJ databases">
        <authorList>
            <person name="Varghese N."/>
            <person name="Submissions S."/>
        </authorList>
    </citation>
    <scope>NUCLEOTIDE SEQUENCE [LARGE SCALE GENOMIC DNA]</scope>
    <source>
        <strain evidence="24">CGMCC 1.12461</strain>
    </source>
</reference>
<evidence type="ECO:0000256" key="17">
    <source>
        <dbReference type="ARBA" id="ARBA00023136"/>
    </source>
</evidence>
<comment type="subcellular location">
    <subcellularLocation>
        <location evidence="2">Cell membrane</location>
        <topology evidence="2">Single-pass membrane protein</topology>
    </subcellularLocation>
</comment>
<dbReference type="Pfam" id="PF10399">
    <property type="entry name" value="UCR_Fe-S_N"/>
    <property type="match status" value="1"/>
</dbReference>
<keyword evidence="13 20" id="KW-0249">Electron transport</keyword>
<keyword evidence="9 20" id="KW-0812">Transmembrane</keyword>
<dbReference type="GO" id="GO:0051537">
    <property type="term" value="F:2 iron, 2 sulfur cluster binding"/>
    <property type="evidence" value="ECO:0007669"/>
    <property type="project" value="UniProtKB-KW"/>
</dbReference>
<keyword evidence="10" id="KW-0001">2Fe-2S</keyword>
<dbReference type="NCBIfam" id="TIGR01416">
    <property type="entry name" value="Rieske_proteo"/>
    <property type="match status" value="1"/>
</dbReference>
<proteinExistence type="inferred from homology"/>
<accession>A0A285J9P7</accession>
<evidence type="ECO:0000256" key="7">
    <source>
        <dbReference type="ARBA" id="ARBA00022448"/>
    </source>
</evidence>
<keyword evidence="18" id="KW-1015">Disulfide bond</keyword>
<comment type="function">
    <text evidence="1">Component of the ubiquinol-cytochrome c reductase complex (complex III or cytochrome b-c1 complex), which is a respiratory chain that generates an electrochemical potential coupled to ATP synthesis.</text>
</comment>
<evidence type="ECO:0000256" key="14">
    <source>
        <dbReference type="ARBA" id="ARBA00022989"/>
    </source>
</evidence>
<evidence type="ECO:0000256" key="20">
    <source>
        <dbReference type="RuleBase" id="RU004494"/>
    </source>
</evidence>
<sequence length="196" mass="21077">MSNAPVDHGRRRFLTIATSVVGGVGAVGVAVPFIASWNPSERAKQAGAAVTADISKLEPGQLIRVEWRGKPVWIVKRTTETLDQLALTEENLRDPGSDVAQQPAYAQNRHRSIKPDIFVAVGICTHLGCSPSYLPNDFSEQVEGIISGFFCPCHGSKFDMAGRVFQGVPAPTNLVVPPHMFIDDNTIVVGEDEGAV</sequence>
<evidence type="ECO:0000256" key="9">
    <source>
        <dbReference type="ARBA" id="ARBA00022692"/>
    </source>
</evidence>
<evidence type="ECO:0000256" key="19">
    <source>
        <dbReference type="ARBA" id="ARBA00029351"/>
    </source>
</evidence>
<comment type="catalytic activity">
    <reaction evidence="19 20">
        <text>a quinol + 2 Fe(III)-[cytochrome c](out) = a quinone + 2 Fe(II)-[cytochrome c](out) + 2 H(+)(out)</text>
        <dbReference type="Rhea" id="RHEA:11484"/>
        <dbReference type="Rhea" id="RHEA-COMP:10350"/>
        <dbReference type="Rhea" id="RHEA-COMP:14399"/>
        <dbReference type="ChEBI" id="CHEBI:15378"/>
        <dbReference type="ChEBI" id="CHEBI:24646"/>
        <dbReference type="ChEBI" id="CHEBI:29033"/>
        <dbReference type="ChEBI" id="CHEBI:29034"/>
        <dbReference type="ChEBI" id="CHEBI:132124"/>
        <dbReference type="EC" id="7.1.1.8"/>
    </reaction>
</comment>
<keyword evidence="17 20" id="KW-0472">Membrane</keyword>
<dbReference type="InterPro" id="IPR006311">
    <property type="entry name" value="TAT_signal"/>
</dbReference>
<feature type="transmembrane region" description="Helical" evidence="20">
    <location>
        <begin position="12"/>
        <end position="35"/>
    </location>
</feature>
<keyword evidence="11" id="KW-0479">Metal-binding</keyword>
<keyword evidence="7 20" id="KW-0813">Transport</keyword>
<evidence type="ECO:0000256" key="18">
    <source>
        <dbReference type="ARBA" id="ARBA00023157"/>
    </source>
</evidence>
<comment type="subunit">
    <text evidence="4 21">The main subunits of complex b-c1 are: cytochrome b, cytochrome c1 and the Rieske protein.</text>
</comment>
<dbReference type="SUPFAM" id="SSF50022">
    <property type="entry name" value="ISP domain"/>
    <property type="match status" value="1"/>
</dbReference>
<dbReference type="InterPro" id="IPR006317">
    <property type="entry name" value="Ubiquinol_cyt_c_Rdtase_Fe-S-su"/>
</dbReference>
<evidence type="ECO:0000256" key="10">
    <source>
        <dbReference type="ARBA" id="ARBA00022714"/>
    </source>
</evidence>